<dbReference type="Proteomes" id="UP000240883">
    <property type="component" value="Unassembled WGS sequence"/>
</dbReference>
<dbReference type="EMBL" id="KZ678139">
    <property type="protein sequence ID" value="PSN63590.1"/>
    <property type="molecule type" value="Genomic_DNA"/>
</dbReference>
<feature type="compositionally biased region" description="Basic and acidic residues" evidence="1">
    <location>
        <begin position="70"/>
        <end position="84"/>
    </location>
</feature>
<dbReference type="PANTHER" id="PTHR37014">
    <property type="entry name" value="EXPRESSION LETHALITY PROTEIN HEL10, PUTATIVE (AFU_ORTHOLOGUE AFUA_1G06580)-RELATED"/>
    <property type="match status" value="1"/>
</dbReference>
<feature type="region of interest" description="Disordered" evidence="1">
    <location>
        <begin position="23"/>
        <end position="146"/>
    </location>
</feature>
<feature type="compositionally biased region" description="Basic and acidic residues" evidence="1">
    <location>
        <begin position="488"/>
        <end position="546"/>
    </location>
</feature>
<evidence type="ECO:0000313" key="3">
    <source>
        <dbReference type="Proteomes" id="UP000240883"/>
    </source>
</evidence>
<accession>A0A2T2NDY9</accession>
<organism evidence="2 3">
    <name type="scientific">Corynespora cassiicola Philippines</name>
    <dbReference type="NCBI Taxonomy" id="1448308"/>
    <lineage>
        <taxon>Eukaryota</taxon>
        <taxon>Fungi</taxon>
        <taxon>Dikarya</taxon>
        <taxon>Ascomycota</taxon>
        <taxon>Pezizomycotina</taxon>
        <taxon>Dothideomycetes</taxon>
        <taxon>Pleosporomycetidae</taxon>
        <taxon>Pleosporales</taxon>
        <taxon>Corynesporascaceae</taxon>
        <taxon>Corynespora</taxon>
    </lineage>
</organism>
<feature type="region of interest" description="Disordered" evidence="1">
    <location>
        <begin position="488"/>
        <end position="562"/>
    </location>
</feature>
<gene>
    <name evidence="2" type="ORF">BS50DRAFT_84470</name>
</gene>
<sequence length="562" mass="60782">MAALAFKAIDYGADKIPDRLFEAIPGGYFTPPEKKKTKTSRKPIREQRNKSEQRSSRRSQRQRSPSTDYSDYHSGRDTDYEREHRGGRRRAKSAGQNPGRSMSRGRHSDRNGDWDGDDDFAQMDRAERGPQYPPPPNADGYKPYNPQEYAAGAAAAAAAAPAIAAGYHDPSAGYHDPYDARAASARPDYGYPSQVNITRSQSATVSSGPLHVSSVNSCPPTVAGTPTTLATPPPISTQDADHVSRSRSATVPLVPHHLRPAYMRAPSAVMSRSPSMLSASALNPKSPTLGALHSSSPLSTSYFPSFEPPAATLLSRSPTNPPQPPVSRPISTSAARYTPAGYSPSPVNASPAPNPGYTPYNPADYAPPAPSGPSYTAPGNTYPYPPPFYRQQSRSQPSLAPLPHDEQTQLAHFGPPPDRHGSTASSHRRRHGDEKRNRARFESLDTRERGLAASVGGALAGGLAGNAVGKGRLSTLVGAAIGGLGGRELEKRHEKKMAGREASGPRESRHGSGRRDYSRSPSRDRRRGDRYDHYDSFSDSDSDRGSRAARRRRSSRRRDEGF</sequence>
<feature type="compositionally biased region" description="Low complexity" evidence="1">
    <location>
        <begin position="343"/>
        <end position="364"/>
    </location>
</feature>
<feature type="compositionally biased region" description="Basic and acidic residues" evidence="1">
    <location>
        <begin position="431"/>
        <end position="447"/>
    </location>
</feature>
<reference evidence="2 3" key="1">
    <citation type="journal article" date="2018" name="Front. Microbiol.">
        <title>Genome-Wide Analysis of Corynespora cassiicola Leaf Fall Disease Putative Effectors.</title>
        <authorList>
            <person name="Lopez D."/>
            <person name="Ribeiro S."/>
            <person name="Label P."/>
            <person name="Fumanal B."/>
            <person name="Venisse J.S."/>
            <person name="Kohler A."/>
            <person name="de Oliveira R.R."/>
            <person name="Labutti K."/>
            <person name="Lipzen A."/>
            <person name="Lail K."/>
            <person name="Bauer D."/>
            <person name="Ohm R.A."/>
            <person name="Barry K.W."/>
            <person name="Spatafora J."/>
            <person name="Grigoriev I.V."/>
            <person name="Martin F.M."/>
            <person name="Pujade-Renaud V."/>
        </authorList>
    </citation>
    <scope>NUCLEOTIDE SEQUENCE [LARGE SCALE GENOMIC DNA]</scope>
    <source>
        <strain evidence="2 3">Philippines</strain>
    </source>
</reference>
<dbReference type="OrthoDB" id="3800349at2759"/>
<dbReference type="PANTHER" id="PTHR37014:SF10">
    <property type="entry name" value="RICH PROTEIN MS8, PUTATIVE (AFU_ORTHOLOGUE AFUA_7G05650)-RELATED"/>
    <property type="match status" value="1"/>
</dbReference>
<dbReference type="AlphaFoldDB" id="A0A2T2NDY9"/>
<evidence type="ECO:0008006" key="4">
    <source>
        <dbReference type="Google" id="ProtNLM"/>
    </source>
</evidence>
<keyword evidence="3" id="KW-1185">Reference proteome</keyword>
<feature type="compositionally biased region" description="Basic and acidic residues" evidence="1">
    <location>
        <begin position="43"/>
        <end position="55"/>
    </location>
</feature>
<proteinExistence type="predicted"/>
<evidence type="ECO:0000313" key="2">
    <source>
        <dbReference type="EMBL" id="PSN63590.1"/>
    </source>
</evidence>
<protein>
    <recommendedName>
        <fullName evidence="4">Glycine zipper 2TM domain-containing protein</fullName>
    </recommendedName>
</protein>
<feature type="region of interest" description="Disordered" evidence="1">
    <location>
        <begin position="224"/>
        <end position="245"/>
    </location>
</feature>
<feature type="region of interest" description="Disordered" evidence="1">
    <location>
        <begin position="312"/>
        <end position="447"/>
    </location>
</feature>
<feature type="compositionally biased region" description="Basic residues" evidence="1">
    <location>
        <begin position="547"/>
        <end position="556"/>
    </location>
</feature>
<name>A0A2T2NDY9_CORCC</name>
<dbReference type="STRING" id="1448308.A0A2T2NDY9"/>
<evidence type="ECO:0000256" key="1">
    <source>
        <dbReference type="SAM" id="MobiDB-lite"/>
    </source>
</evidence>